<dbReference type="RefSeq" id="WP_013408987.1">
    <property type="nucleotide sequence ID" value="NC_014655.1"/>
</dbReference>
<dbReference type="eggNOG" id="COG3127">
    <property type="taxonomic scope" value="Bacteria"/>
</dbReference>
<dbReference type="AlphaFoldDB" id="E4RVP7"/>
<protein>
    <submittedName>
        <fullName evidence="2">Uncharacterized protein</fullName>
    </submittedName>
</protein>
<reference evidence="2 3" key="2">
    <citation type="journal article" date="2011" name="Stand. Genomic Sci.">
        <title>Complete genome sequence of Leadbetterella byssophila type strain (4M15).</title>
        <authorList>
            <person name="Abt B."/>
            <person name="Teshima H."/>
            <person name="Lucas S."/>
            <person name="Lapidus A."/>
            <person name="Del Rio T.G."/>
            <person name="Nolan M."/>
            <person name="Tice H."/>
            <person name="Cheng J.F."/>
            <person name="Pitluck S."/>
            <person name="Liolios K."/>
            <person name="Pagani I."/>
            <person name="Ivanova N."/>
            <person name="Mavromatis K."/>
            <person name="Pati A."/>
            <person name="Tapia R."/>
            <person name="Han C."/>
            <person name="Goodwin L."/>
            <person name="Chen A."/>
            <person name="Palaniappan K."/>
            <person name="Land M."/>
            <person name="Hauser L."/>
            <person name="Chang Y.J."/>
            <person name="Jeffries C.D."/>
            <person name="Rohde M."/>
            <person name="Goker M."/>
            <person name="Tindall B.J."/>
            <person name="Detter J.C."/>
            <person name="Woyke T."/>
            <person name="Bristow J."/>
            <person name="Eisen J.A."/>
            <person name="Markowitz V."/>
            <person name="Hugenholtz P."/>
            <person name="Klenk H.P."/>
            <person name="Kyrpides N.C."/>
        </authorList>
    </citation>
    <scope>NUCLEOTIDE SEQUENCE [LARGE SCALE GENOMIC DNA]</scope>
    <source>
        <strain evidence="3">DSM 17132 / JCM 16389 / KACC 11308 / NBRC 106382 / 4M15</strain>
    </source>
</reference>
<evidence type="ECO:0000313" key="3">
    <source>
        <dbReference type="Proteomes" id="UP000007435"/>
    </source>
</evidence>
<dbReference type="OrthoDB" id="1120881at2"/>
<feature type="transmembrane region" description="Helical" evidence="1">
    <location>
        <begin position="119"/>
        <end position="136"/>
    </location>
</feature>
<accession>E4RVP7</accession>
<feature type="transmembrane region" description="Helical" evidence="1">
    <location>
        <begin position="56"/>
        <end position="74"/>
    </location>
</feature>
<reference key="1">
    <citation type="submission" date="2010-11" db="EMBL/GenBank/DDBJ databases">
        <title>The complete genome of Leadbetterella byssophila DSM 17132.</title>
        <authorList>
            <consortium name="US DOE Joint Genome Institute (JGI-PGF)"/>
            <person name="Lucas S."/>
            <person name="Copeland A."/>
            <person name="Lapidus A."/>
            <person name="Glavina del Rio T."/>
            <person name="Dalin E."/>
            <person name="Tice H."/>
            <person name="Bruce D."/>
            <person name="Goodwin L."/>
            <person name="Pitluck S."/>
            <person name="Kyrpides N."/>
            <person name="Mavromatis K."/>
            <person name="Ivanova N."/>
            <person name="Teshima H."/>
            <person name="Brettin T."/>
            <person name="Detter J.C."/>
            <person name="Han C."/>
            <person name="Tapia R."/>
            <person name="Land M."/>
            <person name="Hauser L."/>
            <person name="Markowitz V."/>
            <person name="Cheng J.-F."/>
            <person name="Hugenholtz P."/>
            <person name="Woyke T."/>
            <person name="Wu D."/>
            <person name="Tindall B."/>
            <person name="Pomrenke H.G."/>
            <person name="Brambilla E."/>
            <person name="Klenk H.-P."/>
            <person name="Eisen J.A."/>
        </authorList>
    </citation>
    <scope>NUCLEOTIDE SEQUENCE [LARGE SCALE GENOMIC DNA]</scope>
    <source>
        <strain>DSM 17132</strain>
    </source>
</reference>
<gene>
    <name evidence="2" type="ordered locus">Lbys_2269</name>
</gene>
<organism evidence="2 3">
    <name type="scientific">Leadbetterella byssophila (strain DSM 17132 / JCM 16389 / KACC 11308 / NBRC 106382 / 4M15)</name>
    <dbReference type="NCBI Taxonomy" id="649349"/>
    <lineage>
        <taxon>Bacteria</taxon>
        <taxon>Pseudomonadati</taxon>
        <taxon>Bacteroidota</taxon>
        <taxon>Cytophagia</taxon>
        <taxon>Cytophagales</taxon>
        <taxon>Leadbetterellaceae</taxon>
        <taxon>Leadbetterella</taxon>
    </lineage>
</organism>
<feature type="transmembrane region" description="Helical" evidence="1">
    <location>
        <begin position="94"/>
        <end position="113"/>
    </location>
</feature>
<evidence type="ECO:0000256" key="1">
    <source>
        <dbReference type="SAM" id="Phobius"/>
    </source>
</evidence>
<keyword evidence="1" id="KW-0472">Membrane</keyword>
<sequence>MGEQDVLKDIRSIMERSTRFHALSGESGIWVGVLALLFSVYRAYRWGLKVDSADGAAEVVLLLILSVTAGYLWAKKRAMAVKQSLWSASSKAMIKALAVPLLVGGFLVISFMSLDLYGLVVPMFLIFYGLGLYAASTYTFKELQSVGILFLLLGMVSFWVPEYGVVFFGLGFGLLHIGYGFIIKSTYGG</sequence>
<feature type="transmembrane region" description="Helical" evidence="1">
    <location>
        <begin position="20"/>
        <end position="44"/>
    </location>
</feature>
<dbReference type="EMBL" id="CP002305">
    <property type="protein sequence ID" value="ADQ17946.1"/>
    <property type="molecule type" value="Genomic_DNA"/>
</dbReference>
<feature type="transmembrane region" description="Helical" evidence="1">
    <location>
        <begin position="166"/>
        <end position="183"/>
    </location>
</feature>
<feature type="transmembrane region" description="Helical" evidence="1">
    <location>
        <begin position="143"/>
        <end position="160"/>
    </location>
</feature>
<keyword evidence="1" id="KW-1133">Transmembrane helix</keyword>
<proteinExistence type="predicted"/>
<keyword evidence="1" id="KW-0812">Transmembrane</keyword>
<name>E4RVP7_LEAB4</name>
<dbReference type="Proteomes" id="UP000007435">
    <property type="component" value="Chromosome"/>
</dbReference>
<dbReference type="STRING" id="649349.Lbys_2269"/>
<keyword evidence="3" id="KW-1185">Reference proteome</keyword>
<dbReference type="HOGENOM" id="CLU_091995_0_0_10"/>
<evidence type="ECO:0000313" key="2">
    <source>
        <dbReference type="EMBL" id="ADQ17946.1"/>
    </source>
</evidence>
<dbReference type="KEGG" id="lby:Lbys_2269"/>